<feature type="domain" description="DUF402" evidence="2">
    <location>
        <begin position="23"/>
        <end position="161"/>
    </location>
</feature>
<dbReference type="KEGG" id="mcd:MCRO_0084"/>
<dbReference type="InterPro" id="IPR007295">
    <property type="entry name" value="DUF402"/>
</dbReference>
<dbReference type="HOGENOM" id="CLU_109787_0_0_14"/>
<dbReference type="eggNOG" id="COG3557">
    <property type="taxonomic scope" value="Bacteria"/>
</dbReference>
<dbReference type="Gene3D" id="2.40.380.10">
    <property type="entry name" value="FomD-like"/>
    <property type="match status" value="1"/>
</dbReference>
<dbReference type="SUPFAM" id="SSF159234">
    <property type="entry name" value="FomD-like"/>
    <property type="match status" value="1"/>
</dbReference>
<sequence>MLEKNLSTLKIGTMLNVQAYKYDGVLYRQWNSAKVLNNNSKHLVLFLLKARVSDIDKKRWAYRDPVLWFFPKNNLFNAVVLLRKNGPYIYINVASQPVIEDDVLKYIDFDLDIKYYPNKELKLVDREEYYKNKKQLKYPKKLQKMIYEELTELINLYNNYSYIFDNKVIDYYKHQAVADKSIRYDAIFQEEECNHKSNRPTFKVNKENKNIEFQKNKLRNEA</sequence>
<dbReference type="InterPro" id="IPR035930">
    <property type="entry name" value="FomD-like_sf"/>
</dbReference>
<keyword evidence="4" id="KW-1185">Reference proteome</keyword>
<dbReference type="EMBL" id="CP001991">
    <property type="protein sequence ID" value="ADE19422.1"/>
    <property type="molecule type" value="Genomic_DNA"/>
</dbReference>
<accession>D5E4R9</accession>
<dbReference type="PANTHER" id="PTHR39159:SF1">
    <property type="entry name" value="UPF0374 PROTEIN YGAC"/>
    <property type="match status" value="1"/>
</dbReference>
<dbReference type="AlphaFoldDB" id="D5E4R9"/>
<evidence type="ECO:0000256" key="1">
    <source>
        <dbReference type="ARBA" id="ARBA00022801"/>
    </source>
</evidence>
<dbReference type="Pfam" id="PF04167">
    <property type="entry name" value="DUF402"/>
    <property type="match status" value="1"/>
</dbReference>
<dbReference type="PANTHER" id="PTHR39159">
    <property type="match status" value="1"/>
</dbReference>
<reference evidence="3 4" key="3">
    <citation type="journal article" date="2011" name="J. Bacteriol.">
        <title>Genome sequences of Mycoplasma alligatoris A21JP2T and Mycoplasma crocodyli MP145T.</title>
        <authorList>
            <person name="Brown D.R."/>
            <person name="Farmerie W.G."/>
            <person name="May M."/>
            <person name="Benders G.A."/>
            <person name="Durkin A.S."/>
            <person name="Hlavinka K."/>
            <person name="Hostetler J."/>
            <person name="Jackson J."/>
            <person name="Johnson J."/>
            <person name="Miller R.H."/>
            <person name="Paralanov V."/>
            <person name="Radune D."/>
            <person name="Szczypinski B."/>
            <person name="Glass J.I."/>
        </authorList>
    </citation>
    <scope>NUCLEOTIDE SEQUENCE [LARGE SCALE GENOMIC DNA]</scope>
    <source>
        <strain evidence="4">ATCC 51981 / MP145</strain>
    </source>
</reference>
<dbReference type="STRING" id="512564.MCRO_0084"/>
<organism evidence="3 4">
    <name type="scientific">Mycoplasma crocodyli (strain ATCC 51981 / MP145)</name>
    <dbReference type="NCBI Taxonomy" id="512564"/>
    <lineage>
        <taxon>Bacteria</taxon>
        <taxon>Bacillati</taxon>
        <taxon>Mycoplasmatota</taxon>
        <taxon>Mollicutes</taxon>
        <taxon>Mycoplasmataceae</taxon>
        <taxon>Mycoplasma</taxon>
    </lineage>
</organism>
<evidence type="ECO:0000259" key="2">
    <source>
        <dbReference type="Pfam" id="PF04167"/>
    </source>
</evidence>
<evidence type="ECO:0000313" key="3">
    <source>
        <dbReference type="EMBL" id="ADE19422.1"/>
    </source>
</evidence>
<proteinExistence type="predicted"/>
<protein>
    <recommendedName>
        <fullName evidence="2">DUF402 domain-containing protein</fullName>
    </recommendedName>
</protein>
<gene>
    <name evidence="3" type="ordered locus">MCRO_0084</name>
</gene>
<dbReference type="OrthoDB" id="1645325at2"/>
<reference evidence="4" key="1">
    <citation type="submission" date="2010-03" db="EMBL/GenBank/DDBJ databases">
        <title>The complete genome of Mycoplasma crocodyli MP145.</title>
        <authorList>
            <person name="Glass J.I."/>
            <person name="Durkin A.S."/>
            <person name="Hostetler J."/>
            <person name="Jackson J."/>
            <person name="Johnson J."/>
            <person name="May M.A."/>
            <person name="Paralanov V."/>
            <person name="Radune D."/>
            <person name="Szczypinski B."/>
            <person name="Brown D.R."/>
        </authorList>
    </citation>
    <scope>NUCLEOTIDE SEQUENCE [LARGE SCALE GENOMIC DNA]</scope>
    <source>
        <strain evidence="4">ATCC 51981 / MP145</strain>
    </source>
</reference>
<name>D5E4R9_MYCCM</name>
<dbReference type="GO" id="GO:0016787">
    <property type="term" value="F:hydrolase activity"/>
    <property type="evidence" value="ECO:0007669"/>
    <property type="project" value="UniProtKB-KW"/>
</dbReference>
<evidence type="ECO:0000313" key="4">
    <source>
        <dbReference type="Proteomes" id="UP000001845"/>
    </source>
</evidence>
<dbReference type="Proteomes" id="UP000001845">
    <property type="component" value="Chromosome"/>
</dbReference>
<reference key="2">
    <citation type="submission" date="2010-03" db="EMBL/GenBank/DDBJ databases">
        <authorList>
            <person name="Ma Z."/>
            <person name="Wang X."/>
            <person name="Liu H."/>
        </authorList>
    </citation>
    <scope>NUCLEOTIDE SEQUENCE</scope>
    <source>
        <strain>MP145</strain>
    </source>
</reference>
<dbReference type="InterPro" id="IPR050212">
    <property type="entry name" value="Ntdp-like"/>
</dbReference>
<keyword evidence="1" id="KW-0378">Hydrolase</keyword>